<dbReference type="GO" id="GO:0003677">
    <property type="term" value="F:DNA binding"/>
    <property type="evidence" value="ECO:0007669"/>
    <property type="project" value="UniProtKB-UniRule"/>
</dbReference>
<evidence type="ECO:0000259" key="17">
    <source>
        <dbReference type="PROSITE" id="PS51198"/>
    </source>
</evidence>
<evidence type="ECO:0000256" key="13">
    <source>
        <dbReference type="ARBA" id="ARBA00034617"/>
    </source>
</evidence>
<comment type="domain">
    <text evidence="15">The C-terminal domain has nuclease activity and interacts with RecD. It interacts with RecA, facilitating its loading onto ssDNA.</text>
</comment>
<dbReference type="InterPro" id="IPR014017">
    <property type="entry name" value="DNA_helicase_UvrD-like_C"/>
</dbReference>
<feature type="binding site" evidence="16">
    <location>
        <begin position="21"/>
        <end position="28"/>
    </location>
    <ligand>
        <name>ATP</name>
        <dbReference type="ChEBI" id="CHEBI:30616"/>
    </ligand>
</feature>
<dbReference type="EC" id="5.6.2.4" evidence="15"/>
<dbReference type="Gene3D" id="1.10.3170.10">
    <property type="entry name" value="Recbcd, chain B, domain 2"/>
    <property type="match status" value="1"/>
</dbReference>
<keyword evidence="1 15" id="KW-0540">Nuclease</keyword>
<dbReference type="PROSITE" id="PS51198">
    <property type="entry name" value="UVRD_HELICASE_ATP_BIND"/>
    <property type="match status" value="1"/>
</dbReference>
<keyword evidence="7 15" id="KW-0269">Exonuclease</keyword>
<comment type="subunit">
    <text evidence="15">Heterotrimer of RecB, RecC and RecD. All subunits contribute to DNA-binding. Interacts with RecA.</text>
</comment>
<keyword evidence="11 15" id="KW-0234">DNA repair</keyword>
<feature type="domain" description="UvrD-like helicase ATP-binding" evidence="17">
    <location>
        <begin position="1"/>
        <end position="442"/>
    </location>
</feature>
<dbReference type="NCBIfam" id="TIGR00609">
    <property type="entry name" value="recB"/>
    <property type="match status" value="1"/>
</dbReference>
<dbReference type="GO" id="GO:0000287">
    <property type="term" value="F:magnesium ion binding"/>
    <property type="evidence" value="ECO:0007669"/>
    <property type="project" value="UniProtKB-UniRule"/>
</dbReference>
<dbReference type="EMBL" id="JABBXH010000002">
    <property type="protein sequence ID" value="NMP31568.1"/>
    <property type="molecule type" value="Genomic_DNA"/>
</dbReference>
<evidence type="ECO:0000256" key="15">
    <source>
        <dbReference type="HAMAP-Rule" id="MF_01485"/>
    </source>
</evidence>
<evidence type="ECO:0000256" key="6">
    <source>
        <dbReference type="ARBA" id="ARBA00022806"/>
    </source>
</evidence>
<evidence type="ECO:0000256" key="3">
    <source>
        <dbReference type="ARBA" id="ARBA00022741"/>
    </source>
</evidence>
<keyword evidence="6 15" id="KW-0347">Helicase</keyword>
<feature type="region of interest" description="DNA-binding and helicase activity, interacts with RecC" evidence="15">
    <location>
        <begin position="1"/>
        <end position="827"/>
    </location>
</feature>
<dbReference type="RefSeq" id="WP_169074871.1">
    <property type="nucleotide sequence ID" value="NZ_JABBXH010000002.1"/>
</dbReference>
<evidence type="ECO:0000256" key="12">
    <source>
        <dbReference type="ARBA" id="ARBA00023235"/>
    </source>
</evidence>
<keyword evidence="9 15" id="KW-0460">Magnesium</keyword>
<evidence type="ECO:0000256" key="9">
    <source>
        <dbReference type="ARBA" id="ARBA00022842"/>
    </source>
</evidence>
<dbReference type="GO" id="GO:0000724">
    <property type="term" value="P:double-strand break repair via homologous recombination"/>
    <property type="evidence" value="ECO:0007669"/>
    <property type="project" value="UniProtKB-UniRule"/>
</dbReference>
<dbReference type="GO" id="GO:0005829">
    <property type="term" value="C:cytosol"/>
    <property type="evidence" value="ECO:0007669"/>
    <property type="project" value="TreeGrafter"/>
</dbReference>
<comment type="miscellaneous">
    <text evidence="15">In the RecBCD complex, RecB has a slow 3'-5' helicase, an exonuclease activity and loads RecA onto ssDNA, RecD has a fast 5'-3' helicase activity, while RecC stimulates the ATPase and processivity of the RecB helicase and contributes to recognition of the Chi site.</text>
</comment>
<dbReference type="InterPro" id="IPR011335">
    <property type="entry name" value="Restrct_endonuc-II-like"/>
</dbReference>
<dbReference type="PANTHER" id="PTHR11070">
    <property type="entry name" value="UVRD / RECB / PCRA DNA HELICASE FAMILY MEMBER"/>
    <property type="match status" value="1"/>
</dbReference>
<keyword evidence="2 15" id="KW-0479">Metal-binding</keyword>
<evidence type="ECO:0000256" key="16">
    <source>
        <dbReference type="PROSITE-ProRule" id="PRU00560"/>
    </source>
</evidence>
<evidence type="ECO:0000256" key="5">
    <source>
        <dbReference type="ARBA" id="ARBA00022801"/>
    </source>
</evidence>
<protein>
    <recommendedName>
        <fullName evidence="15">RecBCD enzyme subunit RecB</fullName>
        <ecNumber evidence="15">3.1.11.5</ecNumber>
        <ecNumber evidence="15">5.6.2.4</ecNumber>
    </recommendedName>
    <alternativeName>
        <fullName evidence="15">DNA 3'-5' helicase subunit RecB</fullName>
    </alternativeName>
    <alternativeName>
        <fullName evidence="15">Exonuclease V subunit RecB</fullName>
        <shortName evidence="15">ExoV subunit RecB</shortName>
    </alternativeName>
    <alternativeName>
        <fullName evidence="15">Helicase/nuclease RecBCD subunit RecB</fullName>
    </alternativeName>
</protein>
<keyword evidence="3 15" id="KW-0547">Nucleotide-binding</keyword>
<evidence type="ECO:0000256" key="1">
    <source>
        <dbReference type="ARBA" id="ARBA00022722"/>
    </source>
</evidence>
<keyword evidence="12 15" id="KW-0413">Isomerase</keyword>
<evidence type="ECO:0000256" key="8">
    <source>
        <dbReference type="ARBA" id="ARBA00022840"/>
    </source>
</evidence>
<dbReference type="InterPro" id="IPR038726">
    <property type="entry name" value="PDDEXK_AddAB-type"/>
</dbReference>
<evidence type="ECO:0000256" key="10">
    <source>
        <dbReference type="ARBA" id="ARBA00023125"/>
    </source>
</evidence>
<dbReference type="SUPFAM" id="SSF52540">
    <property type="entry name" value="P-loop containing nucleoside triphosphate hydrolases"/>
    <property type="match status" value="1"/>
</dbReference>
<dbReference type="Proteomes" id="UP000568664">
    <property type="component" value="Unassembled WGS sequence"/>
</dbReference>
<dbReference type="CDD" id="cd22352">
    <property type="entry name" value="RecB_C-like"/>
    <property type="match status" value="1"/>
</dbReference>
<keyword evidence="20" id="KW-1185">Reference proteome</keyword>
<dbReference type="InterPro" id="IPR004586">
    <property type="entry name" value="RecB"/>
</dbReference>
<dbReference type="InterPro" id="IPR014016">
    <property type="entry name" value="UvrD-like_ATP-bd"/>
</dbReference>
<keyword evidence="8 15" id="KW-0067">ATP-binding</keyword>
<dbReference type="SUPFAM" id="SSF52980">
    <property type="entry name" value="Restriction endonuclease-like"/>
    <property type="match status" value="1"/>
</dbReference>
<evidence type="ECO:0000313" key="19">
    <source>
        <dbReference type="EMBL" id="NMP31568.1"/>
    </source>
</evidence>
<comment type="catalytic activity">
    <reaction evidence="15">
        <text>Exonucleolytic cleavage (in the presence of ATP) in either 5'- to 3'- or 3'- to 5'-direction to yield 5'-phosphooligonucleotides.</text>
        <dbReference type="EC" id="3.1.11.5"/>
    </reaction>
</comment>
<evidence type="ECO:0000256" key="2">
    <source>
        <dbReference type="ARBA" id="ARBA00022723"/>
    </source>
</evidence>
<dbReference type="GO" id="GO:0043138">
    <property type="term" value="F:3'-5' DNA helicase activity"/>
    <property type="evidence" value="ECO:0007669"/>
    <property type="project" value="UniProtKB-UniRule"/>
</dbReference>
<dbReference type="EC" id="3.1.11.5" evidence="15"/>
<keyword evidence="5 15" id="KW-0378">Hydrolase</keyword>
<proteinExistence type="inferred from homology"/>
<dbReference type="Gene3D" id="3.40.50.300">
    <property type="entry name" value="P-loop containing nucleotide triphosphate hydrolases"/>
    <property type="match status" value="2"/>
</dbReference>
<dbReference type="InterPro" id="IPR011604">
    <property type="entry name" value="PDDEXK-like_dom_sf"/>
</dbReference>
<sequence length="1160" mass="132165">MNLLPLVAEQIPLTGKHLIEASAGTGKTFNITRIYLRLLLEKKLTVEQILVMTFTKDATEEIRSRIGNTLRATLSQWDELVTSDPFYQSLAQSVAKEQAFALINRALLFLDDAAIFTIHGFCKRVLTQYAFDSGLLFNMQMESGCQDQMLEAVQDWYRLLSKSHPEQYLSVAEFWPEPTTFIQVFSRALNRKHEILVPNKQSIFDVYIQEVQVAKSSLLANQPLLFEALVDNQKGDKRDVRIHEYEQLIGWLEKASVTTLDDVTKYVSQSIPASFCDGRRYSKSKVKSQLVDAFTPVNTLKDTVKSLEQRLKKADAFQIIVQGINDINISIEQKKKQGSLLSFDDLIEVLADKLDEIDNNKLSQQLYQQFPAAMVDEFQDTDPHQFSILQAIYQHQAKSCLFLIGDPKQAIYGFRGGDIFTYLSARGFCQYQWVMDTNWRSSAQVIQGYNRLFYGGDLNSEGKEIFGHGIPYNPVTPSYKIPAEQYKDNDCALQFVHFSNNEDKPFKPAFRATMADWLSNKIVTLLNDNTEGVSAADIAILVRDGTEANIVKESLEAKQLASVYLSNRSNLWLTAQASQLLLVLKGVLFYEQDRFFNAALASGLLGFNADSLLALQQDELAWQDQKFAFKALKDEWRYKGFISAALKLLHQHIKLDSGGKERALTNLLHLVELLQNASKRHHQAEELLYWFEQQQRLDLSDNEAELRLESDEHLIKIVTQHGSKGLEYPIVFVPFATRHKNPNMIGNRKVTVLDYHNEQGQLITALEGSDEARQHMCEEAYAESIRLLYVAVTRAVQRCYMLTANFEQCHLSPLGITLGWQEDTDLQNALSTLSVNNPDSIGLELVDDGESNQVDINNSQFEETLVIHAARFLGSIERDWWLSSFTALSRNLRHGGVSLPDRDTNETAEQFIASKGVEMRFELAKGAHTGNLLHDLLEQVSFDEWDWFAIAQRLQTKYLSILDGWQLDTLVDWLRSIASSPLSDSLTLESLTEKNVLKEQEFYFPMKKASSQKLASLLYQHRNRISPNMASGAIKLPAYQQLKGMMHGFIDLIFEHKGKYYVCDYKSSHLGNQFAHYENEALNSNIAKNYYDLQYLIYSLALHRLLKSRLPNYDSEIHFGGVYYLYLRGMAPNTTSGVFYSDISTQELDALDMLFDGESC</sequence>
<dbReference type="InterPro" id="IPR027417">
    <property type="entry name" value="P-loop_NTPase"/>
</dbReference>
<feature type="binding site" evidence="15">
    <location>
        <position position="1051"/>
    </location>
    <ligand>
        <name>Mg(2+)</name>
        <dbReference type="ChEBI" id="CHEBI:18420"/>
    </ligand>
</feature>
<keyword evidence="4 15" id="KW-0227">DNA damage</keyword>
<evidence type="ECO:0000256" key="7">
    <source>
        <dbReference type="ARBA" id="ARBA00022839"/>
    </source>
</evidence>
<gene>
    <name evidence="15 19" type="primary">recB</name>
    <name evidence="19" type="ORF">HII17_08340</name>
</gene>
<comment type="cofactor">
    <cofactor evidence="15">
        <name>Mg(2+)</name>
        <dbReference type="ChEBI" id="CHEBI:18420"/>
    </cofactor>
    <text evidence="15">Binds 1 Mg(2+) ion per subunit.</text>
</comment>
<dbReference type="GO" id="GO:0009338">
    <property type="term" value="C:exodeoxyribonuclease V complex"/>
    <property type="evidence" value="ECO:0007669"/>
    <property type="project" value="TreeGrafter"/>
</dbReference>
<feature type="region of interest" description="Nuclease activity, interacts with RecD and RecA" evidence="15">
    <location>
        <begin position="879"/>
        <end position="1160"/>
    </location>
</feature>
<dbReference type="Pfam" id="PF12705">
    <property type="entry name" value="PDDEXK_1"/>
    <property type="match status" value="1"/>
</dbReference>
<evidence type="ECO:0000256" key="14">
    <source>
        <dbReference type="ARBA" id="ARBA00048988"/>
    </source>
</evidence>
<keyword evidence="10 15" id="KW-0238">DNA-binding</keyword>
<evidence type="ECO:0000259" key="18">
    <source>
        <dbReference type="PROSITE" id="PS51217"/>
    </source>
</evidence>
<feature type="binding site" evidence="15">
    <location>
        <position position="1064"/>
    </location>
    <ligand>
        <name>Mg(2+)</name>
        <dbReference type="ChEBI" id="CHEBI:18420"/>
    </ligand>
</feature>
<dbReference type="AlphaFoldDB" id="A0A7Y0LCC0"/>
<dbReference type="PANTHER" id="PTHR11070:SF23">
    <property type="entry name" value="RECBCD ENZYME SUBUNIT RECB"/>
    <property type="match status" value="1"/>
</dbReference>
<evidence type="ECO:0000256" key="11">
    <source>
        <dbReference type="ARBA" id="ARBA00023204"/>
    </source>
</evidence>
<name>A0A7Y0LCC0_9GAMM</name>
<dbReference type="GO" id="GO:0005524">
    <property type="term" value="F:ATP binding"/>
    <property type="evidence" value="ECO:0007669"/>
    <property type="project" value="UniProtKB-UniRule"/>
</dbReference>
<dbReference type="Pfam" id="PF00580">
    <property type="entry name" value="UvrD-helicase"/>
    <property type="match status" value="1"/>
</dbReference>
<dbReference type="InterPro" id="IPR000212">
    <property type="entry name" value="DNA_helicase_UvrD/REP"/>
</dbReference>
<feature type="domain" description="UvrD-like helicase C-terminal" evidence="18">
    <location>
        <begin position="472"/>
        <end position="725"/>
    </location>
</feature>
<dbReference type="Pfam" id="PF13361">
    <property type="entry name" value="UvrD_C"/>
    <property type="match status" value="1"/>
</dbReference>
<reference evidence="19 20" key="1">
    <citation type="submission" date="2020-04" db="EMBL/GenBank/DDBJ databases">
        <title>Thalassotalea sp. M1531, isolated from the surface of marine red alga.</title>
        <authorList>
            <person name="Pang L."/>
            <person name="Lu D.-C."/>
        </authorList>
    </citation>
    <scope>NUCLEOTIDE SEQUENCE [LARGE SCALE GENOMIC DNA]</scope>
    <source>
        <strain evidence="19 20">M1531</strain>
    </source>
</reference>
<comment type="domain">
    <text evidence="15">The N-terminal DNA-binding domain is a ssDNA-dependent ATPase and has ATP-dependent 3'-5' helicase function. This domain interacts with RecC.</text>
</comment>
<dbReference type="PROSITE" id="PS51217">
    <property type="entry name" value="UVRD_HELICASE_CTER"/>
    <property type="match status" value="1"/>
</dbReference>
<feature type="active site" description="For nuclease activity" evidence="15">
    <location>
        <position position="1064"/>
    </location>
</feature>
<dbReference type="GO" id="GO:0008854">
    <property type="term" value="F:exodeoxyribonuclease V activity"/>
    <property type="evidence" value="ECO:0007669"/>
    <property type="project" value="UniProtKB-EC"/>
</dbReference>
<comment type="caution">
    <text evidence="19">The sequence shown here is derived from an EMBL/GenBank/DDBJ whole genome shotgun (WGS) entry which is preliminary data.</text>
</comment>
<organism evidence="19 20">
    <name type="scientific">Thalassotalea algicola</name>
    <dbReference type="NCBI Taxonomy" id="2716224"/>
    <lineage>
        <taxon>Bacteria</taxon>
        <taxon>Pseudomonadati</taxon>
        <taxon>Pseudomonadota</taxon>
        <taxon>Gammaproteobacteria</taxon>
        <taxon>Alteromonadales</taxon>
        <taxon>Colwelliaceae</taxon>
        <taxon>Thalassotalea</taxon>
    </lineage>
</organism>
<comment type="function">
    <text evidence="15">A helicase/nuclease that prepares dsDNA breaks (DSB) for recombinational DNA repair. Binds to DSBs and unwinds DNA via a highly rapid and processive ATP-dependent bidirectional helicase activity. Unwinds dsDNA until it encounters a Chi (crossover hotspot instigator) sequence from the 3' direction. Cuts ssDNA a few nucleotides 3' to the Chi site. The properties and activities of the enzyme are changed at Chi. The Chi-altered holoenzyme produces a long 3'-ssDNA overhang and facilitates RecA-binding to the ssDNA for homologous DNA recombination and repair. Holoenzyme degrades any linearized DNA that is unable to undergo homologous recombination. In the holoenzyme this subunit contributes ATPase, 3'-5' helicase, exonuclease activity and loads RecA onto ssDNA.</text>
</comment>
<comment type="catalytic activity">
    <reaction evidence="13 15">
        <text>Couples ATP hydrolysis with the unwinding of duplex DNA by translocating in the 3'-5' direction.</text>
        <dbReference type="EC" id="5.6.2.4"/>
    </reaction>
</comment>
<evidence type="ECO:0000313" key="20">
    <source>
        <dbReference type="Proteomes" id="UP000568664"/>
    </source>
</evidence>
<dbReference type="Gene3D" id="3.90.320.10">
    <property type="match status" value="1"/>
</dbReference>
<dbReference type="Gene3D" id="1.10.486.10">
    <property type="entry name" value="PCRA, domain 4"/>
    <property type="match status" value="1"/>
</dbReference>
<dbReference type="HAMAP" id="MF_01485">
    <property type="entry name" value="RecB"/>
    <property type="match status" value="1"/>
</dbReference>
<comment type="catalytic activity">
    <reaction evidence="14 15">
        <text>ATP + H2O = ADP + phosphate + H(+)</text>
        <dbReference type="Rhea" id="RHEA:13065"/>
        <dbReference type="ChEBI" id="CHEBI:15377"/>
        <dbReference type="ChEBI" id="CHEBI:15378"/>
        <dbReference type="ChEBI" id="CHEBI:30616"/>
        <dbReference type="ChEBI" id="CHEBI:43474"/>
        <dbReference type="ChEBI" id="CHEBI:456216"/>
        <dbReference type="EC" id="5.6.2.4"/>
    </reaction>
</comment>
<comment type="similarity">
    <text evidence="15">Belongs to the helicase family. UvrD subfamily.</text>
</comment>
<feature type="binding site" evidence="15">
    <location>
        <position position="934"/>
    </location>
    <ligand>
        <name>Mg(2+)</name>
        <dbReference type="ChEBI" id="CHEBI:18420"/>
    </ligand>
</feature>
<accession>A0A7Y0LCC0</accession>
<evidence type="ECO:0000256" key="4">
    <source>
        <dbReference type="ARBA" id="ARBA00022763"/>
    </source>
</evidence>